<keyword evidence="3" id="KW-0808">Transferase</keyword>
<keyword evidence="3" id="KW-0449">Lipoprotein</keyword>
<protein>
    <submittedName>
        <fullName evidence="3">Apolipoprotein N-acyltransferase</fullName>
    </submittedName>
</protein>
<name>A0A7W7KD19_9SPHN</name>
<keyword evidence="1" id="KW-0472">Membrane</keyword>
<accession>A0A7W7KD19</accession>
<proteinExistence type="predicted"/>
<dbReference type="EMBL" id="JACHLR010000014">
    <property type="protein sequence ID" value="MBB4859863.1"/>
    <property type="molecule type" value="Genomic_DNA"/>
</dbReference>
<organism evidence="3 4">
    <name type="scientific">Novosphingobium chloroacetimidivorans</name>
    <dbReference type="NCBI Taxonomy" id="1428314"/>
    <lineage>
        <taxon>Bacteria</taxon>
        <taxon>Pseudomonadati</taxon>
        <taxon>Pseudomonadota</taxon>
        <taxon>Alphaproteobacteria</taxon>
        <taxon>Sphingomonadales</taxon>
        <taxon>Sphingomonadaceae</taxon>
        <taxon>Novosphingobium</taxon>
    </lineage>
</organism>
<evidence type="ECO:0000313" key="3">
    <source>
        <dbReference type="EMBL" id="MBB4859863.1"/>
    </source>
</evidence>
<feature type="transmembrane region" description="Helical" evidence="1">
    <location>
        <begin position="107"/>
        <end position="124"/>
    </location>
</feature>
<dbReference type="RefSeq" id="WP_184247559.1">
    <property type="nucleotide sequence ID" value="NZ_JACHLR010000014.1"/>
</dbReference>
<evidence type="ECO:0000256" key="2">
    <source>
        <dbReference type="SAM" id="SignalP"/>
    </source>
</evidence>
<evidence type="ECO:0000256" key="1">
    <source>
        <dbReference type="SAM" id="Phobius"/>
    </source>
</evidence>
<keyword evidence="4" id="KW-1185">Reference proteome</keyword>
<feature type="chain" id="PRO_5031428679" evidence="2">
    <location>
        <begin position="29"/>
        <end position="134"/>
    </location>
</feature>
<dbReference type="AlphaFoldDB" id="A0A7W7KD19"/>
<dbReference type="GO" id="GO:0016746">
    <property type="term" value="F:acyltransferase activity"/>
    <property type="evidence" value="ECO:0007669"/>
    <property type="project" value="UniProtKB-KW"/>
</dbReference>
<feature type="transmembrane region" description="Helical" evidence="1">
    <location>
        <begin position="47"/>
        <end position="68"/>
    </location>
</feature>
<evidence type="ECO:0000313" key="4">
    <source>
        <dbReference type="Proteomes" id="UP000555448"/>
    </source>
</evidence>
<sequence>MKRMRLVAILILLWSLAGVAAFAMQATAEPATLGDPVTARAFAAMPAWAWTAYAVAVFSSLAGAVALLMRRRVAWILFAISAVAVVLQFSWTVFGFGLLSYKGPDALIFPVVIVAIALVSSLHARRQARVGGWR</sequence>
<feature type="signal peptide" evidence="2">
    <location>
        <begin position="1"/>
        <end position="28"/>
    </location>
</feature>
<keyword evidence="1" id="KW-0812">Transmembrane</keyword>
<reference evidence="3 4" key="1">
    <citation type="submission" date="2020-08" db="EMBL/GenBank/DDBJ databases">
        <title>Functional genomics of gut bacteria from endangered species of beetles.</title>
        <authorList>
            <person name="Carlos-Shanley C."/>
        </authorList>
    </citation>
    <scope>NUCLEOTIDE SEQUENCE [LARGE SCALE GENOMIC DNA]</scope>
    <source>
        <strain evidence="3 4">S00245</strain>
    </source>
</reference>
<keyword evidence="3" id="KW-0012">Acyltransferase</keyword>
<comment type="caution">
    <text evidence="3">The sequence shown here is derived from an EMBL/GenBank/DDBJ whole genome shotgun (WGS) entry which is preliminary data.</text>
</comment>
<gene>
    <name evidence="3" type="ORF">HNO88_003195</name>
</gene>
<feature type="transmembrane region" description="Helical" evidence="1">
    <location>
        <begin position="75"/>
        <end position="101"/>
    </location>
</feature>
<keyword evidence="1" id="KW-1133">Transmembrane helix</keyword>
<dbReference type="Proteomes" id="UP000555448">
    <property type="component" value="Unassembled WGS sequence"/>
</dbReference>
<keyword evidence="2" id="KW-0732">Signal</keyword>